<dbReference type="InterPro" id="IPR000073">
    <property type="entry name" value="AB_hydrolase_1"/>
</dbReference>
<keyword evidence="3" id="KW-1185">Reference proteome</keyword>
<accession>A0ABS9UB53</accession>
<dbReference type="InterPro" id="IPR029058">
    <property type="entry name" value="AB_hydrolase_fold"/>
</dbReference>
<keyword evidence="2" id="KW-0378">Hydrolase</keyword>
<reference evidence="2 3" key="1">
    <citation type="submission" date="2022-03" db="EMBL/GenBank/DDBJ databases">
        <authorList>
            <person name="Jo J.-H."/>
            <person name="Im W.-T."/>
        </authorList>
    </citation>
    <scope>NUCLEOTIDE SEQUENCE [LARGE SCALE GENOMIC DNA]</scope>
    <source>
        <strain evidence="2 3">MA9</strain>
    </source>
</reference>
<organism evidence="2 3">
    <name type="scientific">Solibacillus palustris</name>
    <dbReference type="NCBI Taxonomy" id="2908203"/>
    <lineage>
        <taxon>Bacteria</taxon>
        <taxon>Bacillati</taxon>
        <taxon>Bacillota</taxon>
        <taxon>Bacilli</taxon>
        <taxon>Bacillales</taxon>
        <taxon>Caryophanaceae</taxon>
        <taxon>Solibacillus</taxon>
    </lineage>
</organism>
<evidence type="ECO:0000259" key="1">
    <source>
        <dbReference type="Pfam" id="PF00561"/>
    </source>
</evidence>
<dbReference type="SUPFAM" id="SSF53474">
    <property type="entry name" value="alpha/beta-Hydrolases"/>
    <property type="match status" value="1"/>
</dbReference>
<evidence type="ECO:0000313" key="2">
    <source>
        <dbReference type="EMBL" id="MCH7321544.1"/>
    </source>
</evidence>
<dbReference type="Pfam" id="PF00561">
    <property type="entry name" value="Abhydrolase_1"/>
    <property type="match status" value="1"/>
</dbReference>
<dbReference type="InterPro" id="IPR050266">
    <property type="entry name" value="AB_hydrolase_sf"/>
</dbReference>
<name>A0ABS9UB53_9BACL</name>
<proteinExistence type="predicted"/>
<sequence>MIYFDEYGDRNNPTILLLHGAAAVDTFTQQYQVLNNYHLIVPHLYGAGESVKITYNPHKLKQEILELVKSLNKPSVGIMGHSIGAQLAVMLVTDNPELFSRAVFLSAWVCPNEKSIRMYCKSAPVMVKLLRYKWIVKLQAKYWNYTKKQSDYMADYARKLTVENYQAFFNETMNIKDFPGIFEVTLPMLAICGQRESKDIKNSLELLAQNASCQTMILPKAGHDFPMRCASGLNPILNSFYDETIN</sequence>
<dbReference type="GO" id="GO:0016787">
    <property type="term" value="F:hydrolase activity"/>
    <property type="evidence" value="ECO:0007669"/>
    <property type="project" value="UniProtKB-KW"/>
</dbReference>
<dbReference type="RefSeq" id="WP_241368569.1">
    <property type="nucleotide sequence ID" value="NZ_JAKZFC010000001.1"/>
</dbReference>
<feature type="domain" description="AB hydrolase-1" evidence="1">
    <location>
        <begin position="13"/>
        <end position="116"/>
    </location>
</feature>
<dbReference type="Proteomes" id="UP001316087">
    <property type="component" value="Unassembled WGS sequence"/>
</dbReference>
<evidence type="ECO:0000313" key="3">
    <source>
        <dbReference type="Proteomes" id="UP001316087"/>
    </source>
</evidence>
<dbReference type="Gene3D" id="3.40.50.1820">
    <property type="entry name" value="alpha/beta hydrolase"/>
    <property type="match status" value="1"/>
</dbReference>
<gene>
    <name evidence="2" type="ORF">LZ480_06520</name>
</gene>
<comment type="caution">
    <text evidence="2">The sequence shown here is derived from an EMBL/GenBank/DDBJ whole genome shotgun (WGS) entry which is preliminary data.</text>
</comment>
<dbReference type="EMBL" id="JAKZFC010000001">
    <property type="protein sequence ID" value="MCH7321544.1"/>
    <property type="molecule type" value="Genomic_DNA"/>
</dbReference>
<dbReference type="PANTHER" id="PTHR43798:SF5">
    <property type="entry name" value="MONOACYLGLYCEROL LIPASE ABHD6"/>
    <property type="match status" value="1"/>
</dbReference>
<protein>
    <submittedName>
        <fullName evidence="2">Alpha/beta hydrolase</fullName>
    </submittedName>
</protein>
<dbReference type="PANTHER" id="PTHR43798">
    <property type="entry name" value="MONOACYLGLYCEROL LIPASE"/>
    <property type="match status" value="1"/>
</dbReference>